<keyword evidence="3" id="KW-0479">Metal-binding</keyword>
<evidence type="ECO:0000256" key="1">
    <source>
        <dbReference type="ARBA" id="ARBA00001964"/>
    </source>
</evidence>
<dbReference type="PROSITE" id="PS00801">
    <property type="entry name" value="TRANSKETOLASE_1"/>
    <property type="match status" value="1"/>
</dbReference>
<proteinExistence type="predicted"/>
<dbReference type="AlphaFoldDB" id="A0A8S2D3Q8"/>
<feature type="transmembrane region" description="Helical" evidence="5">
    <location>
        <begin position="21"/>
        <end position="39"/>
    </location>
</feature>
<comment type="cofactor">
    <cofactor evidence="1">
        <name>thiamine diphosphate</name>
        <dbReference type="ChEBI" id="CHEBI:58937"/>
    </cofactor>
</comment>
<dbReference type="Proteomes" id="UP000682733">
    <property type="component" value="Unassembled WGS sequence"/>
</dbReference>
<dbReference type="InterPro" id="IPR049557">
    <property type="entry name" value="Transketolase_CS"/>
</dbReference>
<accession>A0A8S2D3Q8</accession>
<keyword evidence="5" id="KW-1133">Transmembrane helix</keyword>
<dbReference type="SUPFAM" id="SSF52518">
    <property type="entry name" value="Thiamin diphosphate-binding fold (THDP-binding)"/>
    <property type="match status" value="1"/>
</dbReference>
<evidence type="ECO:0000259" key="6">
    <source>
        <dbReference type="Pfam" id="PF00456"/>
    </source>
</evidence>
<keyword evidence="5" id="KW-0812">Transmembrane</keyword>
<dbReference type="InterPro" id="IPR033247">
    <property type="entry name" value="Transketolase_fam"/>
</dbReference>
<dbReference type="Pfam" id="PF00456">
    <property type="entry name" value="Transketolase_N"/>
    <property type="match status" value="1"/>
</dbReference>
<dbReference type="PANTHER" id="PTHR43522">
    <property type="entry name" value="TRANSKETOLASE"/>
    <property type="match status" value="1"/>
</dbReference>
<dbReference type="PANTHER" id="PTHR43522:SF2">
    <property type="entry name" value="TRANSKETOLASE 1-RELATED"/>
    <property type="match status" value="1"/>
</dbReference>
<keyword evidence="4" id="KW-0786">Thiamine pyrophosphate</keyword>
<evidence type="ECO:0000256" key="2">
    <source>
        <dbReference type="ARBA" id="ARBA00022679"/>
    </source>
</evidence>
<organism evidence="7 9">
    <name type="scientific">Didymodactylos carnosus</name>
    <dbReference type="NCBI Taxonomy" id="1234261"/>
    <lineage>
        <taxon>Eukaryota</taxon>
        <taxon>Metazoa</taxon>
        <taxon>Spiralia</taxon>
        <taxon>Gnathifera</taxon>
        <taxon>Rotifera</taxon>
        <taxon>Eurotatoria</taxon>
        <taxon>Bdelloidea</taxon>
        <taxon>Philodinida</taxon>
        <taxon>Philodinidae</taxon>
        <taxon>Didymodactylos</taxon>
    </lineage>
</organism>
<evidence type="ECO:0000256" key="3">
    <source>
        <dbReference type="ARBA" id="ARBA00022723"/>
    </source>
</evidence>
<evidence type="ECO:0000313" key="8">
    <source>
        <dbReference type="EMBL" id="CAF3579951.1"/>
    </source>
</evidence>
<dbReference type="EMBL" id="CAJOBA010001163">
    <property type="protein sequence ID" value="CAF3579951.1"/>
    <property type="molecule type" value="Genomic_DNA"/>
</dbReference>
<protein>
    <recommendedName>
        <fullName evidence="6">Transketolase N-terminal domain-containing protein</fullName>
    </recommendedName>
</protein>
<keyword evidence="2" id="KW-0808">Transferase</keyword>
<evidence type="ECO:0000313" key="9">
    <source>
        <dbReference type="Proteomes" id="UP000677228"/>
    </source>
</evidence>
<dbReference type="GO" id="GO:0046872">
    <property type="term" value="F:metal ion binding"/>
    <property type="evidence" value="ECO:0007669"/>
    <property type="project" value="UniProtKB-KW"/>
</dbReference>
<dbReference type="Proteomes" id="UP000677228">
    <property type="component" value="Unassembled WGS sequence"/>
</dbReference>
<evidence type="ECO:0000256" key="4">
    <source>
        <dbReference type="ARBA" id="ARBA00023052"/>
    </source>
</evidence>
<dbReference type="InterPro" id="IPR005474">
    <property type="entry name" value="Transketolase_N"/>
</dbReference>
<dbReference type="Gene3D" id="3.40.50.970">
    <property type="match status" value="1"/>
</dbReference>
<gene>
    <name evidence="7" type="ORF">OVA965_LOCUS4432</name>
    <name evidence="8" type="ORF">TMI583_LOCUS4430</name>
</gene>
<dbReference type="CDD" id="cd02012">
    <property type="entry name" value="TPP_TK"/>
    <property type="match status" value="1"/>
</dbReference>
<dbReference type="InterPro" id="IPR029061">
    <property type="entry name" value="THDP-binding"/>
</dbReference>
<evidence type="ECO:0000256" key="5">
    <source>
        <dbReference type="SAM" id="Phobius"/>
    </source>
</evidence>
<sequence>MMTNGLVKLTEEQKMKTSGGAGLMTFFVMLLPSLISTVIEGSLAIKNAVDGKTGTDGSTGRKGFSAPRPFVRLAAVPKKVKMANKIVRSLKKIFTSIDKVTNQVGGSEYAALTVNTLRFLGVDMVAKADSGHPGIVLGAAPIMYALFRNHLRYDVNEPQLFNRDRFVLSAGHGSALLYSTMHLAGYKQATLDELKNFRQAGARTAGHPENFLLEGVEATTGPLGQGIAQGVGMAFAESFLAARYNAAGTLISHYTYVLFGDGCLQEGVALEAIALAGRFKLNRLIMLYDSNDVQLDGKVGDSTNTDVRKLFEAYQ</sequence>
<feature type="domain" description="Transketolase N-terminal" evidence="6">
    <location>
        <begin position="112"/>
        <end position="314"/>
    </location>
</feature>
<comment type="caution">
    <text evidence="7">The sequence shown here is derived from an EMBL/GenBank/DDBJ whole genome shotgun (WGS) entry which is preliminary data.</text>
</comment>
<dbReference type="GO" id="GO:0004802">
    <property type="term" value="F:transketolase activity"/>
    <property type="evidence" value="ECO:0007669"/>
    <property type="project" value="TreeGrafter"/>
</dbReference>
<evidence type="ECO:0000313" key="7">
    <source>
        <dbReference type="EMBL" id="CAF0796864.1"/>
    </source>
</evidence>
<dbReference type="GO" id="GO:0005829">
    <property type="term" value="C:cytosol"/>
    <property type="evidence" value="ECO:0007669"/>
    <property type="project" value="TreeGrafter"/>
</dbReference>
<dbReference type="EMBL" id="CAJNOK010001163">
    <property type="protein sequence ID" value="CAF0796864.1"/>
    <property type="molecule type" value="Genomic_DNA"/>
</dbReference>
<dbReference type="GO" id="GO:0006098">
    <property type="term" value="P:pentose-phosphate shunt"/>
    <property type="evidence" value="ECO:0007669"/>
    <property type="project" value="TreeGrafter"/>
</dbReference>
<reference evidence="7" key="1">
    <citation type="submission" date="2021-02" db="EMBL/GenBank/DDBJ databases">
        <authorList>
            <person name="Nowell W R."/>
        </authorList>
    </citation>
    <scope>NUCLEOTIDE SEQUENCE</scope>
</reference>
<keyword evidence="5" id="KW-0472">Membrane</keyword>
<name>A0A8S2D3Q8_9BILA</name>